<sequence>MTDVMREMIAQQRAEEEGRKLPPFDHHSVCRSYLQGCCPRELLSDTRLESMMSCRKMHEPAHKGEYNKAQEKRDLFYDVEAYEELEDAICIVDQEIRRLQDKVKRDAENNLDLTEQHRTQKIFEVNEQIGVALVQIEALGNEGRINESVELSRKVDELKKRKRELDTEMKGIHPSMLQRLRVCETCSAQLNVMDHETRLQDHYGGKMHLGMVEIREKYAEMKNSIDERRTLKKLAEEKERSERRNQRGRSRSRERKRSRSREKKSHRSRRVVRIKNVVVRVPASGNRLVVIRVVNVVLLDLKMPDVKPANQYEHFSEMRARQFLSQIASLGPRPSGSEALEKINSLKDVVNWNDVNRIEMDIQRPTGCYDLKFLSVFTLCYHKVTNIVARIGPKKGPTDFSILINCHFDTLPDTPGATDNAVSCAIMMEILEVFAHLNEPLEHDILFLFNGAEENFLQASHGFIVNHPWRHSLRAFINLEGCGSGGRELLFQSWLIKTYLDNAPHPHCNVLGQEIFQLGIIPSDTDFRIFRDYGKISGFDIAYIRNGWVYHTEFDRPELIDIGAIQRSGDNILALSRALIRSPYLKQPANFNEGTKWVFLDVVGLFTIFYEMKLALIFNYTVLVLVLIRIYLHLFRNGDYSINVLLRASTNQFMAFGAMLFIGICLVLIISLLNMTMSWYSMPELVFPLYIVPMMTAAFFAHARSAGKMELDMAMKFEKAHFDSTIIFWSIVLFILTWIHSASSYLFMFHVLFPLIRDPLLSISKIFGFIKVITPKSLFWAQSICLTPLIILISTYTQLLFDFFVPVMGRFGNTINPEIFIMSFSLLVSLTFNNLIYVSRRLGFMVKCMIAVSLFCFLIISTTNVGVPYKYSKESPRLRRVIALHAKKSVFKFDGNLLNSETGLFVQALDYRGADDLPEHTFLQGVGKPDCSNTTDEYCQMPYYTAIHQLFPPDRSRWVPLPTEPPIARPLNVKLLERKFLSNNMLNLTIAIFGGADKASLHITPLDGFQMRNWSLTAFNPKTYSNRPHATYFVFMTYGYEAPKERIIWILLEKNGGKKLTLTDIGKEPALELAVATHYVHGANQNSDTLHQLRSLIANRREKPHAGVGFWRWGITLTAGVSEIVVHSF</sequence>
<gene>
    <name evidence="1" type="ORF">MENTE1834_LOCUS21667</name>
</gene>
<organism evidence="1 2">
    <name type="scientific">Meloidogyne enterolobii</name>
    <name type="common">Root-knot nematode worm</name>
    <name type="synonym">Meloidogyne mayaguensis</name>
    <dbReference type="NCBI Taxonomy" id="390850"/>
    <lineage>
        <taxon>Eukaryota</taxon>
        <taxon>Metazoa</taxon>
        <taxon>Ecdysozoa</taxon>
        <taxon>Nematoda</taxon>
        <taxon>Chromadorea</taxon>
        <taxon>Rhabditida</taxon>
        <taxon>Tylenchina</taxon>
        <taxon>Tylenchomorpha</taxon>
        <taxon>Tylenchoidea</taxon>
        <taxon>Meloidogynidae</taxon>
        <taxon>Meloidogyninae</taxon>
        <taxon>Meloidogyne</taxon>
    </lineage>
</organism>
<protein>
    <submittedName>
        <fullName evidence="1">Uncharacterized protein</fullName>
    </submittedName>
</protein>
<proteinExistence type="predicted"/>
<reference evidence="1" key="1">
    <citation type="submission" date="2023-11" db="EMBL/GenBank/DDBJ databases">
        <authorList>
            <person name="Poullet M."/>
        </authorList>
    </citation>
    <scope>NUCLEOTIDE SEQUENCE</scope>
    <source>
        <strain evidence="1">E1834</strain>
    </source>
</reference>
<comment type="caution">
    <text evidence="1">The sequence shown here is derived from an EMBL/GenBank/DDBJ whole genome shotgun (WGS) entry which is preliminary data.</text>
</comment>
<keyword evidence="2" id="KW-1185">Reference proteome</keyword>
<dbReference type="EMBL" id="CAVMJV010000027">
    <property type="protein sequence ID" value="CAK5074893.1"/>
    <property type="molecule type" value="Genomic_DNA"/>
</dbReference>
<dbReference type="Proteomes" id="UP001497535">
    <property type="component" value="Unassembled WGS sequence"/>
</dbReference>
<evidence type="ECO:0000313" key="1">
    <source>
        <dbReference type="EMBL" id="CAK5074893.1"/>
    </source>
</evidence>
<name>A0ACB0Z7K9_MELEN</name>
<accession>A0ACB0Z7K9</accession>
<evidence type="ECO:0000313" key="2">
    <source>
        <dbReference type="Proteomes" id="UP001497535"/>
    </source>
</evidence>